<feature type="compositionally biased region" description="Basic residues" evidence="1">
    <location>
        <begin position="156"/>
        <end position="166"/>
    </location>
</feature>
<organism evidence="3">
    <name type="scientific">Drosophila grimshawi</name>
    <name type="common">Hawaiian fruit fly</name>
    <name type="synonym">Idiomyia grimshawi</name>
    <dbReference type="NCBI Taxonomy" id="7222"/>
    <lineage>
        <taxon>Eukaryota</taxon>
        <taxon>Metazoa</taxon>
        <taxon>Ecdysozoa</taxon>
        <taxon>Arthropoda</taxon>
        <taxon>Hexapoda</taxon>
        <taxon>Insecta</taxon>
        <taxon>Pterygota</taxon>
        <taxon>Neoptera</taxon>
        <taxon>Endopterygota</taxon>
        <taxon>Diptera</taxon>
        <taxon>Brachycera</taxon>
        <taxon>Muscomorpha</taxon>
        <taxon>Ephydroidea</taxon>
        <taxon>Drosophilidae</taxon>
        <taxon>Drosophila</taxon>
        <taxon>Hawaiian Drosophila</taxon>
    </lineage>
</organism>
<dbReference type="PhylomeDB" id="B4JMN7"/>
<name>B4JMN7_DROGR</name>
<keyword evidence="3" id="KW-1185">Reference proteome</keyword>
<accession>B4JMN7</accession>
<sequence length="166" mass="18103">MEAIKKDTAQAEAAGNETAVNNSVLPGRDGDDNIESNKENMQISRKRKVDNSLMKNDKKKRKPLPNIMNSMEEDQHEQQQVQAACDAKDNDNVTVAVVGAAPAAPSMLDKVETALTRPETLKSPVAAEQPMAVPISMLDAVPQPLFKVPAPPPPKAARKSRRRQQD</sequence>
<dbReference type="InParanoid" id="B4JMN7"/>
<evidence type="ECO:0000313" key="3">
    <source>
        <dbReference type="Proteomes" id="UP000001070"/>
    </source>
</evidence>
<dbReference type="AlphaFoldDB" id="B4JMN7"/>
<dbReference type="STRING" id="7222.B4JMN7"/>
<gene>
    <name evidence="2" type="primary">Dgri\GH24293</name>
    <name evidence="2" type="ORF">Dgri_GH24293</name>
</gene>
<dbReference type="EMBL" id="CH916371">
    <property type="protein sequence ID" value="EDV91980.1"/>
    <property type="molecule type" value="Genomic_DNA"/>
</dbReference>
<reference evidence="2 3" key="1">
    <citation type="journal article" date="2007" name="Nature">
        <title>Evolution of genes and genomes on the Drosophila phylogeny.</title>
        <authorList>
            <consortium name="Drosophila 12 Genomes Consortium"/>
            <person name="Clark A.G."/>
            <person name="Eisen M.B."/>
            <person name="Smith D.R."/>
            <person name="Bergman C.M."/>
            <person name="Oliver B."/>
            <person name="Markow T.A."/>
            <person name="Kaufman T.C."/>
            <person name="Kellis M."/>
            <person name="Gelbart W."/>
            <person name="Iyer V.N."/>
            <person name="Pollard D.A."/>
            <person name="Sackton T.B."/>
            <person name="Larracuente A.M."/>
            <person name="Singh N.D."/>
            <person name="Abad J.P."/>
            <person name="Abt D.N."/>
            <person name="Adryan B."/>
            <person name="Aguade M."/>
            <person name="Akashi H."/>
            <person name="Anderson W.W."/>
            <person name="Aquadro C.F."/>
            <person name="Ardell D.H."/>
            <person name="Arguello R."/>
            <person name="Artieri C.G."/>
            <person name="Barbash D.A."/>
            <person name="Barker D."/>
            <person name="Barsanti P."/>
            <person name="Batterham P."/>
            <person name="Batzoglou S."/>
            <person name="Begun D."/>
            <person name="Bhutkar A."/>
            <person name="Blanco E."/>
            <person name="Bosak S.A."/>
            <person name="Bradley R.K."/>
            <person name="Brand A.D."/>
            <person name="Brent M.R."/>
            <person name="Brooks A.N."/>
            <person name="Brown R.H."/>
            <person name="Butlin R.K."/>
            <person name="Caggese C."/>
            <person name="Calvi B.R."/>
            <person name="Bernardo de Carvalho A."/>
            <person name="Caspi A."/>
            <person name="Castrezana S."/>
            <person name="Celniker S.E."/>
            <person name="Chang J.L."/>
            <person name="Chapple C."/>
            <person name="Chatterji S."/>
            <person name="Chinwalla A."/>
            <person name="Civetta A."/>
            <person name="Clifton S.W."/>
            <person name="Comeron J.M."/>
            <person name="Costello J.C."/>
            <person name="Coyne J.A."/>
            <person name="Daub J."/>
            <person name="David R.G."/>
            <person name="Delcher A.L."/>
            <person name="Delehaunty K."/>
            <person name="Do C.B."/>
            <person name="Ebling H."/>
            <person name="Edwards K."/>
            <person name="Eickbush T."/>
            <person name="Evans J.D."/>
            <person name="Filipski A."/>
            <person name="Findeiss S."/>
            <person name="Freyhult E."/>
            <person name="Fulton L."/>
            <person name="Fulton R."/>
            <person name="Garcia A.C."/>
            <person name="Gardiner A."/>
            <person name="Garfield D.A."/>
            <person name="Garvin B.E."/>
            <person name="Gibson G."/>
            <person name="Gilbert D."/>
            <person name="Gnerre S."/>
            <person name="Godfrey J."/>
            <person name="Good R."/>
            <person name="Gotea V."/>
            <person name="Gravely B."/>
            <person name="Greenberg A.J."/>
            <person name="Griffiths-Jones S."/>
            <person name="Gross S."/>
            <person name="Guigo R."/>
            <person name="Gustafson E.A."/>
            <person name="Haerty W."/>
            <person name="Hahn M.W."/>
            <person name="Halligan D.L."/>
            <person name="Halpern A.L."/>
            <person name="Halter G.M."/>
            <person name="Han M.V."/>
            <person name="Heger A."/>
            <person name="Hillier L."/>
            <person name="Hinrichs A.S."/>
            <person name="Holmes I."/>
            <person name="Hoskins R.A."/>
            <person name="Hubisz M.J."/>
            <person name="Hultmark D."/>
            <person name="Huntley M.A."/>
            <person name="Jaffe D.B."/>
            <person name="Jagadeeshan S."/>
            <person name="Jeck W.R."/>
            <person name="Johnson J."/>
            <person name="Jones C.D."/>
            <person name="Jordan W.C."/>
            <person name="Karpen G.H."/>
            <person name="Kataoka E."/>
            <person name="Keightley P.D."/>
            <person name="Kheradpour P."/>
            <person name="Kirkness E.F."/>
            <person name="Koerich L.B."/>
            <person name="Kristiansen K."/>
            <person name="Kudrna D."/>
            <person name="Kulathinal R.J."/>
            <person name="Kumar S."/>
            <person name="Kwok R."/>
            <person name="Lander E."/>
            <person name="Langley C.H."/>
            <person name="Lapoint R."/>
            <person name="Lazzaro B.P."/>
            <person name="Lee S.J."/>
            <person name="Levesque L."/>
            <person name="Li R."/>
            <person name="Lin C.F."/>
            <person name="Lin M.F."/>
            <person name="Lindblad-Toh K."/>
            <person name="Llopart A."/>
            <person name="Long M."/>
            <person name="Low L."/>
            <person name="Lozovsky E."/>
            <person name="Lu J."/>
            <person name="Luo M."/>
            <person name="Machado C.A."/>
            <person name="Makalowski W."/>
            <person name="Marzo M."/>
            <person name="Matsuda M."/>
            <person name="Matzkin L."/>
            <person name="McAllister B."/>
            <person name="McBride C.S."/>
            <person name="McKernan B."/>
            <person name="McKernan K."/>
            <person name="Mendez-Lago M."/>
            <person name="Minx P."/>
            <person name="Mollenhauer M.U."/>
            <person name="Montooth K."/>
            <person name="Mount S.M."/>
            <person name="Mu X."/>
            <person name="Myers E."/>
            <person name="Negre B."/>
            <person name="Newfeld S."/>
            <person name="Nielsen R."/>
            <person name="Noor M.A."/>
            <person name="O'Grady P."/>
            <person name="Pachter L."/>
            <person name="Papaceit M."/>
            <person name="Parisi M.J."/>
            <person name="Parisi M."/>
            <person name="Parts L."/>
            <person name="Pedersen J.S."/>
            <person name="Pesole G."/>
            <person name="Phillippy A.M."/>
            <person name="Ponting C.P."/>
            <person name="Pop M."/>
            <person name="Porcelli D."/>
            <person name="Powell J.R."/>
            <person name="Prohaska S."/>
            <person name="Pruitt K."/>
            <person name="Puig M."/>
            <person name="Quesneville H."/>
            <person name="Ram K.R."/>
            <person name="Rand D."/>
            <person name="Rasmussen M.D."/>
            <person name="Reed L.K."/>
            <person name="Reenan R."/>
            <person name="Reily A."/>
            <person name="Remington K.A."/>
            <person name="Rieger T.T."/>
            <person name="Ritchie M.G."/>
            <person name="Robin C."/>
            <person name="Rogers Y.H."/>
            <person name="Rohde C."/>
            <person name="Rozas J."/>
            <person name="Rubenfield M.J."/>
            <person name="Ruiz A."/>
            <person name="Russo S."/>
            <person name="Salzberg S.L."/>
            <person name="Sanchez-Gracia A."/>
            <person name="Saranga D.J."/>
            <person name="Sato H."/>
            <person name="Schaeffer S.W."/>
            <person name="Schatz M.C."/>
            <person name="Schlenke T."/>
            <person name="Schwartz R."/>
            <person name="Segarra C."/>
            <person name="Singh R.S."/>
            <person name="Sirot L."/>
            <person name="Sirota M."/>
            <person name="Sisneros N.B."/>
            <person name="Smith C.D."/>
            <person name="Smith T.F."/>
            <person name="Spieth J."/>
            <person name="Stage D.E."/>
            <person name="Stark A."/>
            <person name="Stephan W."/>
            <person name="Strausberg R.L."/>
            <person name="Strempel S."/>
            <person name="Sturgill D."/>
            <person name="Sutton G."/>
            <person name="Sutton G.G."/>
            <person name="Tao W."/>
            <person name="Teichmann S."/>
            <person name="Tobari Y.N."/>
            <person name="Tomimura Y."/>
            <person name="Tsolas J.M."/>
            <person name="Valente V.L."/>
            <person name="Venter E."/>
            <person name="Venter J.C."/>
            <person name="Vicario S."/>
            <person name="Vieira F.G."/>
            <person name="Vilella A.J."/>
            <person name="Villasante A."/>
            <person name="Walenz B."/>
            <person name="Wang J."/>
            <person name="Wasserman M."/>
            <person name="Watts T."/>
            <person name="Wilson D."/>
            <person name="Wilson R.K."/>
            <person name="Wing R.A."/>
            <person name="Wolfner M.F."/>
            <person name="Wong A."/>
            <person name="Wong G.K."/>
            <person name="Wu C.I."/>
            <person name="Wu G."/>
            <person name="Yamamoto D."/>
            <person name="Yang H.P."/>
            <person name="Yang S.P."/>
            <person name="Yorke J.A."/>
            <person name="Yoshida K."/>
            <person name="Zdobnov E."/>
            <person name="Zhang P."/>
            <person name="Zhang Y."/>
            <person name="Zimin A.V."/>
            <person name="Baldwin J."/>
            <person name="Abdouelleil A."/>
            <person name="Abdulkadir J."/>
            <person name="Abebe A."/>
            <person name="Abera B."/>
            <person name="Abreu J."/>
            <person name="Acer S.C."/>
            <person name="Aftuck L."/>
            <person name="Alexander A."/>
            <person name="An P."/>
            <person name="Anderson E."/>
            <person name="Anderson S."/>
            <person name="Arachi H."/>
            <person name="Azer M."/>
            <person name="Bachantsang P."/>
            <person name="Barry A."/>
            <person name="Bayul T."/>
            <person name="Berlin A."/>
            <person name="Bessette D."/>
            <person name="Bloom T."/>
            <person name="Blye J."/>
            <person name="Boguslavskiy L."/>
            <person name="Bonnet C."/>
            <person name="Boukhgalter B."/>
            <person name="Bourzgui I."/>
            <person name="Brown A."/>
            <person name="Cahill P."/>
            <person name="Channer S."/>
            <person name="Cheshatsang Y."/>
            <person name="Chuda L."/>
            <person name="Citroen M."/>
            <person name="Collymore A."/>
            <person name="Cooke P."/>
            <person name="Costello M."/>
            <person name="D'Aco K."/>
            <person name="Daza R."/>
            <person name="De Haan G."/>
            <person name="DeGray S."/>
            <person name="DeMaso C."/>
            <person name="Dhargay N."/>
            <person name="Dooley K."/>
            <person name="Dooley E."/>
            <person name="Doricent M."/>
            <person name="Dorje P."/>
            <person name="Dorjee K."/>
            <person name="Dupes A."/>
            <person name="Elong R."/>
            <person name="Falk J."/>
            <person name="Farina A."/>
            <person name="Faro S."/>
            <person name="Ferguson D."/>
            <person name="Fisher S."/>
            <person name="Foley C.D."/>
            <person name="Franke A."/>
            <person name="Friedrich D."/>
            <person name="Gadbois L."/>
            <person name="Gearin G."/>
            <person name="Gearin C.R."/>
            <person name="Giannoukos G."/>
            <person name="Goode T."/>
            <person name="Graham J."/>
            <person name="Grandbois E."/>
            <person name="Grewal S."/>
            <person name="Gyaltsen K."/>
            <person name="Hafez N."/>
            <person name="Hagos B."/>
            <person name="Hall J."/>
            <person name="Henson C."/>
            <person name="Hollinger A."/>
            <person name="Honan T."/>
            <person name="Huard M.D."/>
            <person name="Hughes L."/>
            <person name="Hurhula B."/>
            <person name="Husby M.E."/>
            <person name="Kamat A."/>
            <person name="Kanga B."/>
            <person name="Kashin S."/>
            <person name="Khazanovich D."/>
            <person name="Kisner P."/>
            <person name="Lance K."/>
            <person name="Lara M."/>
            <person name="Lee W."/>
            <person name="Lennon N."/>
            <person name="Letendre F."/>
            <person name="LeVine R."/>
            <person name="Lipovsky A."/>
            <person name="Liu X."/>
            <person name="Liu J."/>
            <person name="Liu S."/>
            <person name="Lokyitsang T."/>
            <person name="Lokyitsang Y."/>
            <person name="Lubonja R."/>
            <person name="Lui A."/>
            <person name="MacDonald P."/>
            <person name="Magnisalis V."/>
            <person name="Maru K."/>
            <person name="Matthews C."/>
            <person name="McCusker W."/>
            <person name="McDonough S."/>
            <person name="Mehta T."/>
            <person name="Meldrim J."/>
            <person name="Meneus L."/>
            <person name="Mihai O."/>
            <person name="Mihalev A."/>
            <person name="Mihova T."/>
            <person name="Mittelman R."/>
            <person name="Mlenga V."/>
            <person name="Montmayeur A."/>
            <person name="Mulrain L."/>
            <person name="Navidi A."/>
            <person name="Naylor J."/>
            <person name="Negash T."/>
            <person name="Nguyen T."/>
            <person name="Nguyen N."/>
            <person name="Nicol R."/>
            <person name="Norbu C."/>
            <person name="Norbu N."/>
            <person name="Novod N."/>
            <person name="O'Neill B."/>
            <person name="Osman S."/>
            <person name="Markiewicz E."/>
            <person name="Oyono O.L."/>
            <person name="Patti C."/>
            <person name="Phunkhang P."/>
            <person name="Pierre F."/>
            <person name="Priest M."/>
            <person name="Raghuraman S."/>
            <person name="Rege F."/>
            <person name="Reyes R."/>
            <person name="Rise C."/>
            <person name="Rogov P."/>
            <person name="Ross K."/>
            <person name="Ryan E."/>
            <person name="Settipalli S."/>
            <person name="Shea T."/>
            <person name="Sherpa N."/>
            <person name="Shi L."/>
            <person name="Shih D."/>
            <person name="Sparrow T."/>
            <person name="Spaulding J."/>
            <person name="Stalker J."/>
            <person name="Stange-Thomann N."/>
            <person name="Stavropoulos S."/>
            <person name="Stone C."/>
            <person name="Strader C."/>
            <person name="Tesfaye S."/>
            <person name="Thomson T."/>
            <person name="Thoulutsang Y."/>
            <person name="Thoulutsang D."/>
            <person name="Topham K."/>
            <person name="Topping I."/>
            <person name="Tsamla T."/>
            <person name="Vassiliev H."/>
            <person name="Vo A."/>
            <person name="Wangchuk T."/>
            <person name="Wangdi T."/>
            <person name="Weiand M."/>
            <person name="Wilkinson J."/>
            <person name="Wilson A."/>
            <person name="Yadav S."/>
            <person name="Young G."/>
            <person name="Yu Q."/>
            <person name="Zembek L."/>
            <person name="Zhong D."/>
            <person name="Zimmer A."/>
            <person name="Zwirko Z."/>
            <person name="Jaffe D.B."/>
            <person name="Alvarez P."/>
            <person name="Brockman W."/>
            <person name="Butler J."/>
            <person name="Chin C."/>
            <person name="Gnerre S."/>
            <person name="Grabherr M."/>
            <person name="Kleber M."/>
            <person name="Mauceli E."/>
            <person name="MacCallum I."/>
        </authorList>
    </citation>
    <scope>NUCLEOTIDE SEQUENCE [LARGE SCALE GENOMIC DNA]</scope>
    <source>
        <strain evidence="3">Tucson 15287-2541.00</strain>
    </source>
</reference>
<evidence type="ECO:0000313" key="2">
    <source>
        <dbReference type="EMBL" id="EDV91980.1"/>
    </source>
</evidence>
<proteinExistence type="predicted"/>
<feature type="region of interest" description="Disordered" evidence="1">
    <location>
        <begin position="1"/>
        <end position="65"/>
    </location>
</feature>
<dbReference type="HOGENOM" id="CLU_1612514_0_0_1"/>
<protein>
    <submittedName>
        <fullName evidence="2">GH24293</fullName>
    </submittedName>
</protein>
<evidence type="ECO:0000256" key="1">
    <source>
        <dbReference type="SAM" id="MobiDB-lite"/>
    </source>
</evidence>
<dbReference type="Proteomes" id="UP000001070">
    <property type="component" value="Unassembled WGS sequence"/>
</dbReference>
<feature type="compositionally biased region" description="Basic and acidic residues" evidence="1">
    <location>
        <begin position="28"/>
        <end position="38"/>
    </location>
</feature>
<feature type="region of interest" description="Disordered" evidence="1">
    <location>
        <begin position="144"/>
        <end position="166"/>
    </location>
</feature>